<keyword evidence="6 10" id="KW-0798">TonB box</keyword>
<dbReference type="AlphaFoldDB" id="A0A538U4D9"/>
<evidence type="ECO:0000259" key="14">
    <source>
        <dbReference type="Pfam" id="PF07715"/>
    </source>
</evidence>
<feature type="domain" description="TonB-dependent receptor plug" evidence="14">
    <location>
        <begin position="54"/>
        <end position="161"/>
    </location>
</feature>
<feature type="region of interest" description="Disordered" evidence="11">
    <location>
        <begin position="750"/>
        <end position="816"/>
    </location>
</feature>
<evidence type="ECO:0000256" key="8">
    <source>
        <dbReference type="ARBA" id="ARBA00023170"/>
    </source>
</evidence>
<evidence type="ECO:0000256" key="9">
    <source>
        <dbReference type="ARBA" id="ARBA00023237"/>
    </source>
</evidence>
<dbReference type="Gene3D" id="2.170.130.10">
    <property type="entry name" value="TonB-dependent receptor, plug domain"/>
    <property type="match status" value="1"/>
</dbReference>
<evidence type="ECO:0000256" key="4">
    <source>
        <dbReference type="ARBA" id="ARBA00022692"/>
    </source>
</evidence>
<feature type="chain" id="PRO_5022165214" description="TonB-dependent receptor" evidence="12">
    <location>
        <begin position="22"/>
        <end position="816"/>
    </location>
</feature>
<accession>A0A538U4D9</accession>
<keyword evidence="2" id="KW-0813">Transport</keyword>
<comment type="similarity">
    <text evidence="10">Belongs to the TonB-dependent receptor family.</text>
</comment>
<sequence length="816" mass="90946">MAMKTIVIALALSLAPALAHAQTPPAESAAAPETLGRVVTLPEVVVSTARAGARTPVATTVLGREALQRINWGQDTPMALATLPGAYAYSDAGNGIGYSYLTIRGFPQRRISVLIDGVPLNDPESHEVYWIDHPDLLASTAEVQLQRGVGSALYGSPSLGGSVNLESAPFGTRPSATATLAYGSYRTRRESLEMDSGSNGPWNVYGRYSRIETDGYRDQSWSRLWSYFLSVRRQFERQSLRVNLFGGPETTHLAYKGVPQPYLDGQITGDADRDRRANLLAYPGEADHFFEPHYEIVHTWWPARSLDFAQTLFWFDGRGYYDEQRRDALGNYRLAPWAADTTLYPAAYFQDAYGQTIRDPQGRPLLQQTDLVRERFVANQHYGWAPRLLAHHRRGTLTVGGELRAHDGHHIGTVISGAALPPGTEPDHPYYDYHPRTLTAGLFVREEWQATRPVRISKYEVPKSAVTVTADLAWRHQTYRMRGDVYGGVRFDQSYDFLLPRLGVTVVPRKDWTLFGAWSYASREPRFIDLFNPEVAGSVPNYLVRDPLTQRLRAGCRLARPRSGGRRQPLPHGPQGRAGGLPIQLGSRLLHHRERGPLGPPGRGADGGHRPAPDTGHPRHPRRQRHARRQSLHTLRRTGGRPHHRGPRRQGHRVLTGRHRQRARAGGVAWRLARRRAPAGGADLPRQQRGPERQRRPAGGGEPQRRVARVSHRGLPGLGRGHRLQRVRQALRDRRLLRLRRQRWLRAPLRGRRAAERAGASAGGVLADAATPARERPVPPAGSGARPLRPRRPQRPARSTMRRVLGGAPGLASLSQ</sequence>
<proteinExistence type="inferred from homology"/>
<evidence type="ECO:0000256" key="1">
    <source>
        <dbReference type="ARBA" id="ARBA00004571"/>
    </source>
</evidence>
<evidence type="ECO:0000256" key="10">
    <source>
        <dbReference type="RuleBase" id="RU003357"/>
    </source>
</evidence>
<keyword evidence="5 12" id="KW-0732">Signal</keyword>
<dbReference type="InterPro" id="IPR012910">
    <property type="entry name" value="Plug_dom"/>
</dbReference>
<dbReference type="Proteomes" id="UP000319771">
    <property type="component" value="Unassembled WGS sequence"/>
</dbReference>
<evidence type="ECO:0000259" key="13">
    <source>
        <dbReference type="Pfam" id="PF00593"/>
    </source>
</evidence>
<keyword evidence="3" id="KW-1134">Transmembrane beta strand</keyword>
<dbReference type="GO" id="GO:0044718">
    <property type="term" value="P:siderophore transmembrane transport"/>
    <property type="evidence" value="ECO:0007669"/>
    <property type="project" value="TreeGrafter"/>
</dbReference>
<dbReference type="InterPro" id="IPR037066">
    <property type="entry name" value="Plug_dom_sf"/>
</dbReference>
<evidence type="ECO:0000256" key="6">
    <source>
        <dbReference type="ARBA" id="ARBA00023077"/>
    </source>
</evidence>
<dbReference type="Pfam" id="PF00593">
    <property type="entry name" value="TonB_dep_Rec_b-barrel"/>
    <property type="match status" value="1"/>
</dbReference>
<evidence type="ECO:0000256" key="11">
    <source>
        <dbReference type="SAM" id="MobiDB-lite"/>
    </source>
</evidence>
<dbReference type="GO" id="GO:0009279">
    <property type="term" value="C:cell outer membrane"/>
    <property type="evidence" value="ECO:0007669"/>
    <property type="project" value="UniProtKB-SubCell"/>
</dbReference>
<dbReference type="EMBL" id="VBPB01000216">
    <property type="protein sequence ID" value="TMQ70589.1"/>
    <property type="molecule type" value="Genomic_DNA"/>
</dbReference>
<comment type="subcellular location">
    <subcellularLocation>
        <location evidence="1">Cell outer membrane</location>
        <topology evidence="1">Multi-pass membrane protein</topology>
    </subcellularLocation>
</comment>
<feature type="domain" description="TonB-dependent receptor-like beta-barrel" evidence="13">
    <location>
        <begin position="295"/>
        <end position="534"/>
    </location>
</feature>
<dbReference type="InterPro" id="IPR036942">
    <property type="entry name" value="Beta-barrel_TonB_sf"/>
</dbReference>
<dbReference type="SUPFAM" id="SSF56935">
    <property type="entry name" value="Porins"/>
    <property type="match status" value="1"/>
</dbReference>
<dbReference type="Gene3D" id="2.40.170.20">
    <property type="entry name" value="TonB-dependent receptor, beta-barrel domain"/>
    <property type="match status" value="1"/>
</dbReference>
<dbReference type="PANTHER" id="PTHR30069">
    <property type="entry name" value="TONB-DEPENDENT OUTER MEMBRANE RECEPTOR"/>
    <property type="match status" value="1"/>
</dbReference>
<protein>
    <recommendedName>
        <fullName evidence="17">TonB-dependent receptor</fullName>
    </recommendedName>
</protein>
<reference evidence="15 16" key="1">
    <citation type="journal article" date="2019" name="Nat. Microbiol.">
        <title>Mediterranean grassland soil C-N compound turnover is dependent on rainfall and depth, and is mediated by genomically divergent microorganisms.</title>
        <authorList>
            <person name="Diamond S."/>
            <person name="Andeer P.F."/>
            <person name="Li Z."/>
            <person name="Crits-Christoph A."/>
            <person name="Burstein D."/>
            <person name="Anantharaman K."/>
            <person name="Lane K.R."/>
            <person name="Thomas B.C."/>
            <person name="Pan C."/>
            <person name="Northen T.R."/>
            <person name="Banfield J.F."/>
        </authorList>
    </citation>
    <scope>NUCLEOTIDE SEQUENCE [LARGE SCALE GENOMIC DNA]</scope>
    <source>
        <strain evidence="15">WS_11</strain>
    </source>
</reference>
<keyword evidence="4" id="KW-0812">Transmembrane</keyword>
<feature type="compositionally biased region" description="Low complexity" evidence="11">
    <location>
        <begin position="678"/>
        <end position="688"/>
    </location>
</feature>
<dbReference type="InterPro" id="IPR000531">
    <property type="entry name" value="Beta-barrel_TonB"/>
</dbReference>
<dbReference type="GO" id="GO:0015344">
    <property type="term" value="F:siderophore uptake transmembrane transporter activity"/>
    <property type="evidence" value="ECO:0007669"/>
    <property type="project" value="TreeGrafter"/>
</dbReference>
<keyword evidence="9" id="KW-0998">Cell outer membrane</keyword>
<evidence type="ECO:0000256" key="5">
    <source>
        <dbReference type="ARBA" id="ARBA00022729"/>
    </source>
</evidence>
<name>A0A538U4D9_UNCEI</name>
<evidence type="ECO:0000256" key="3">
    <source>
        <dbReference type="ARBA" id="ARBA00022452"/>
    </source>
</evidence>
<evidence type="ECO:0000313" key="15">
    <source>
        <dbReference type="EMBL" id="TMQ70589.1"/>
    </source>
</evidence>
<keyword evidence="8" id="KW-0675">Receptor</keyword>
<evidence type="ECO:0000256" key="7">
    <source>
        <dbReference type="ARBA" id="ARBA00023136"/>
    </source>
</evidence>
<feature type="region of interest" description="Disordered" evidence="11">
    <location>
        <begin position="558"/>
        <end position="708"/>
    </location>
</feature>
<keyword evidence="7 10" id="KW-0472">Membrane</keyword>
<evidence type="ECO:0008006" key="17">
    <source>
        <dbReference type="Google" id="ProtNLM"/>
    </source>
</evidence>
<evidence type="ECO:0000256" key="12">
    <source>
        <dbReference type="SAM" id="SignalP"/>
    </source>
</evidence>
<evidence type="ECO:0000256" key="2">
    <source>
        <dbReference type="ARBA" id="ARBA00022448"/>
    </source>
</evidence>
<comment type="caution">
    <text evidence="15">The sequence shown here is derived from an EMBL/GenBank/DDBJ whole genome shotgun (WGS) entry which is preliminary data.</text>
</comment>
<feature type="signal peptide" evidence="12">
    <location>
        <begin position="1"/>
        <end position="21"/>
    </location>
</feature>
<organism evidence="15 16">
    <name type="scientific">Eiseniibacteriota bacterium</name>
    <dbReference type="NCBI Taxonomy" id="2212470"/>
    <lineage>
        <taxon>Bacteria</taxon>
        <taxon>Candidatus Eiseniibacteriota</taxon>
    </lineage>
</organism>
<dbReference type="PANTHER" id="PTHR30069:SF29">
    <property type="entry name" value="HEMOGLOBIN AND HEMOGLOBIN-HAPTOGLOBIN-BINDING PROTEIN 1-RELATED"/>
    <property type="match status" value="1"/>
</dbReference>
<dbReference type="InterPro" id="IPR039426">
    <property type="entry name" value="TonB-dep_rcpt-like"/>
</dbReference>
<feature type="compositionally biased region" description="Basic residues" evidence="11">
    <location>
        <begin position="618"/>
        <end position="663"/>
    </location>
</feature>
<evidence type="ECO:0000313" key="16">
    <source>
        <dbReference type="Proteomes" id="UP000319771"/>
    </source>
</evidence>
<gene>
    <name evidence="15" type="ORF">E6K81_12255</name>
</gene>
<dbReference type="Pfam" id="PF07715">
    <property type="entry name" value="Plug"/>
    <property type="match status" value="1"/>
</dbReference>